<dbReference type="PRINTS" id="PR00598">
    <property type="entry name" value="HTHMARR"/>
</dbReference>
<dbReference type="GO" id="GO:0003700">
    <property type="term" value="F:DNA-binding transcription factor activity"/>
    <property type="evidence" value="ECO:0007669"/>
    <property type="project" value="InterPro"/>
</dbReference>
<dbReference type="GO" id="GO:0003677">
    <property type="term" value="F:DNA binding"/>
    <property type="evidence" value="ECO:0007669"/>
    <property type="project" value="UniProtKB-KW"/>
</dbReference>
<gene>
    <name evidence="5" type="primary">yusO_2</name>
    <name evidence="5" type="ORF">CLTHE_26400</name>
</gene>
<evidence type="ECO:0000313" key="6">
    <source>
        <dbReference type="Proteomes" id="UP000191448"/>
    </source>
</evidence>
<sequence length="151" mass="17232">MEDFYFLKTLGQVMKAHFSLSHGELEKEGLYPGQPQLLFVLNKKDGISQREIADILNTKPATITVMIKRLEKSGFLYKKNDEHDGRVSRVFLSEKGKVACYNLKSVINKIDKICLENFSDDEIETLNNLLIKVKTNLDKYKKTKDGSGLNC</sequence>
<organism evidence="5 6">
    <name type="scientific">Clostridium thermobutyricum DSM 4928</name>
    <dbReference type="NCBI Taxonomy" id="1121339"/>
    <lineage>
        <taxon>Bacteria</taxon>
        <taxon>Bacillati</taxon>
        <taxon>Bacillota</taxon>
        <taxon>Clostridia</taxon>
        <taxon>Eubacteriales</taxon>
        <taxon>Clostridiaceae</taxon>
        <taxon>Clostridium</taxon>
    </lineage>
</organism>
<keyword evidence="2" id="KW-0238">DNA-binding</keyword>
<reference evidence="5 6" key="1">
    <citation type="submission" date="2016-02" db="EMBL/GenBank/DDBJ databases">
        <title>Genome sequence of Clostridium thermobutyricum DSM 4928.</title>
        <authorList>
            <person name="Poehlein A."/>
            <person name="Daniel R."/>
        </authorList>
    </citation>
    <scope>NUCLEOTIDE SEQUENCE [LARGE SCALE GENOMIC DNA]</scope>
    <source>
        <strain evidence="5 6">DSM 4928</strain>
    </source>
</reference>
<dbReference type="InterPro" id="IPR000835">
    <property type="entry name" value="HTH_MarR-typ"/>
</dbReference>
<dbReference type="OrthoDB" id="6400170at2"/>
<evidence type="ECO:0000259" key="4">
    <source>
        <dbReference type="PROSITE" id="PS50995"/>
    </source>
</evidence>
<evidence type="ECO:0000313" key="5">
    <source>
        <dbReference type="EMBL" id="OPX46819.1"/>
    </source>
</evidence>
<feature type="domain" description="HTH marR-type" evidence="4">
    <location>
        <begin position="3"/>
        <end position="135"/>
    </location>
</feature>
<dbReference type="PANTHER" id="PTHR42756">
    <property type="entry name" value="TRANSCRIPTIONAL REGULATOR, MARR"/>
    <property type="match status" value="1"/>
</dbReference>
<keyword evidence="3" id="KW-0804">Transcription</keyword>
<comment type="caution">
    <text evidence="5">The sequence shown here is derived from an EMBL/GenBank/DDBJ whole genome shotgun (WGS) entry which is preliminary data.</text>
</comment>
<dbReference type="Pfam" id="PF01047">
    <property type="entry name" value="MarR"/>
    <property type="match status" value="1"/>
</dbReference>
<evidence type="ECO:0000256" key="2">
    <source>
        <dbReference type="ARBA" id="ARBA00023125"/>
    </source>
</evidence>
<dbReference type="PANTHER" id="PTHR42756:SF1">
    <property type="entry name" value="TRANSCRIPTIONAL REPRESSOR OF EMRAB OPERON"/>
    <property type="match status" value="1"/>
</dbReference>
<dbReference type="InterPro" id="IPR036390">
    <property type="entry name" value="WH_DNA-bd_sf"/>
</dbReference>
<dbReference type="PROSITE" id="PS50995">
    <property type="entry name" value="HTH_MARR_2"/>
    <property type="match status" value="1"/>
</dbReference>
<dbReference type="Proteomes" id="UP000191448">
    <property type="component" value="Unassembled WGS sequence"/>
</dbReference>
<dbReference type="EMBL" id="LTAY01000070">
    <property type="protein sequence ID" value="OPX46819.1"/>
    <property type="molecule type" value="Genomic_DNA"/>
</dbReference>
<dbReference type="SMART" id="SM00347">
    <property type="entry name" value="HTH_MARR"/>
    <property type="match status" value="1"/>
</dbReference>
<keyword evidence="1" id="KW-0805">Transcription regulation</keyword>
<dbReference type="Gene3D" id="1.10.10.10">
    <property type="entry name" value="Winged helix-like DNA-binding domain superfamily/Winged helix DNA-binding domain"/>
    <property type="match status" value="1"/>
</dbReference>
<accession>A0A1V4SSG7</accession>
<dbReference type="RefSeq" id="WP_080023844.1">
    <property type="nucleotide sequence ID" value="NZ_LTAY01000070.1"/>
</dbReference>
<protein>
    <submittedName>
        <fullName evidence="5">Putative HTH-type transcriptional regulator YusO</fullName>
    </submittedName>
</protein>
<dbReference type="InterPro" id="IPR036388">
    <property type="entry name" value="WH-like_DNA-bd_sf"/>
</dbReference>
<name>A0A1V4SSG7_9CLOT</name>
<proteinExistence type="predicted"/>
<dbReference type="AlphaFoldDB" id="A0A1V4SSG7"/>
<evidence type="ECO:0000256" key="1">
    <source>
        <dbReference type="ARBA" id="ARBA00023015"/>
    </source>
</evidence>
<dbReference type="SUPFAM" id="SSF46785">
    <property type="entry name" value="Winged helix' DNA-binding domain"/>
    <property type="match status" value="1"/>
</dbReference>
<evidence type="ECO:0000256" key="3">
    <source>
        <dbReference type="ARBA" id="ARBA00023163"/>
    </source>
</evidence>